<evidence type="ECO:0000256" key="1">
    <source>
        <dbReference type="SAM" id="MobiDB-lite"/>
    </source>
</evidence>
<keyword evidence="3" id="KW-1185">Reference proteome</keyword>
<organism evidence="2 3">
    <name type="scientific">Sporomusa silvacetica DSM 10669</name>
    <dbReference type="NCBI Taxonomy" id="1123289"/>
    <lineage>
        <taxon>Bacteria</taxon>
        <taxon>Bacillati</taxon>
        <taxon>Bacillota</taxon>
        <taxon>Negativicutes</taxon>
        <taxon>Selenomonadales</taxon>
        <taxon>Sporomusaceae</taxon>
        <taxon>Sporomusa</taxon>
    </lineage>
</organism>
<dbReference type="RefSeq" id="WP_094606000.1">
    <property type="nucleotide sequence ID" value="NZ_CP155573.1"/>
</dbReference>
<protein>
    <submittedName>
        <fullName evidence="2">Uncharacterized protein</fullName>
    </submittedName>
</protein>
<evidence type="ECO:0000313" key="2">
    <source>
        <dbReference type="EMBL" id="XFO68863.1"/>
    </source>
</evidence>
<accession>A0ABZ3IU17</accession>
<dbReference type="EMBL" id="CP155573">
    <property type="protein sequence ID" value="XFO68863.1"/>
    <property type="molecule type" value="Genomic_DNA"/>
</dbReference>
<reference evidence="2" key="1">
    <citation type="submission" date="2024-05" db="EMBL/GenBank/DDBJ databases">
        <title>Isolation and characterization of Sporomusa carbonis sp. nov., a carboxydotrophic hydrogenogen in the genus of Sporomusa isolated from a charcoal burning pile.</title>
        <authorList>
            <person name="Boeer T."/>
            <person name="Rosenbaum F."/>
            <person name="Eysell L."/>
            <person name="Mueller V."/>
            <person name="Daniel R."/>
            <person name="Poehlein A."/>
        </authorList>
    </citation>
    <scope>NUCLEOTIDE SEQUENCE [LARGE SCALE GENOMIC DNA]</scope>
    <source>
        <strain evidence="2">DSM 10669</strain>
    </source>
</reference>
<dbReference type="Proteomes" id="UP000216752">
    <property type="component" value="Chromosome"/>
</dbReference>
<feature type="region of interest" description="Disordered" evidence="1">
    <location>
        <begin position="46"/>
        <end position="70"/>
    </location>
</feature>
<proteinExistence type="predicted"/>
<name>A0ABZ3IU17_9FIRM</name>
<sequence>MPSEVEDRLDLGCLVGSLTATITTKCGIVYQGTILDWNCGGITNARPDSSSSDSGDDQKESSPSPRMGGDNCRSFIRMELGCQPGNICCPLFTNTLNGSLVIGDDGGIIEFTLDAPATQSRVTAIRGTDADIPLYAVGSTVLINWDDVSSIGSIGTTEECLTPSPSAATSP</sequence>
<gene>
    <name evidence="2" type="ORF">SPSIL_050870</name>
</gene>
<evidence type="ECO:0000313" key="3">
    <source>
        <dbReference type="Proteomes" id="UP000216752"/>
    </source>
</evidence>